<keyword evidence="2" id="KW-1003">Cell membrane</keyword>
<keyword evidence="4 6" id="KW-1133">Transmembrane helix</keyword>
<feature type="transmembrane region" description="Helical" evidence="6">
    <location>
        <begin position="85"/>
        <end position="105"/>
    </location>
</feature>
<proteinExistence type="predicted"/>
<evidence type="ECO:0000256" key="6">
    <source>
        <dbReference type="SAM" id="Phobius"/>
    </source>
</evidence>
<feature type="transmembrane region" description="Helical" evidence="6">
    <location>
        <begin position="185"/>
        <end position="206"/>
    </location>
</feature>
<comment type="subcellular location">
    <subcellularLocation>
        <location evidence="1">Cell membrane</location>
        <topology evidence="1">Multi-pass membrane protein</topology>
    </subcellularLocation>
</comment>
<dbReference type="Pfam" id="PF02653">
    <property type="entry name" value="BPD_transp_2"/>
    <property type="match status" value="1"/>
</dbReference>
<dbReference type="InterPro" id="IPR001851">
    <property type="entry name" value="ABC_transp_permease"/>
</dbReference>
<feature type="transmembrane region" description="Helical" evidence="6">
    <location>
        <begin position="117"/>
        <end position="140"/>
    </location>
</feature>
<name>A0AAU7QZL8_9ACTN</name>
<evidence type="ECO:0000256" key="4">
    <source>
        <dbReference type="ARBA" id="ARBA00022989"/>
    </source>
</evidence>
<feature type="transmembrane region" description="Helical" evidence="6">
    <location>
        <begin position="269"/>
        <end position="287"/>
    </location>
</feature>
<feature type="transmembrane region" description="Helical" evidence="6">
    <location>
        <begin position="294"/>
        <end position="313"/>
    </location>
</feature>
<evidence type="ECO:0000256" key="1">
    <source>
        <dbReference type="ARBA" id="ARBA00004651"/>
    </source>
</evidence>
<protein>
    <submittedName>
        <fullName evidence="7">ABC transporter permease</fullName>
    </submittedName>
</protein>
<dbReference type="CDD" id="cd06579">
    <property type="entry name" value="TM_PBP1_transp_AraH_like"/>
    <property type="match status" value="1"/>
</dbReference>
<feature type="transmembrane region" description="Helical" evidence="6">
    <location>
        <begin position="29"/>
        <end position="52"/>
    </location>
</feature>
<sequence>MTPTAQMDRQVVEAPKRGLARLNIQVENIASGVVLVGLVIVLSLVSPAFLSFSNFLDIARVVAITGIIAAGMTLVIITGGIDLSVGSTVGLVGAVTASLVANSASNSDFVTDFKLPVPLAVLVGLAVGSLIGFVNGLIITKTKIEPFMATLGSMIFVKGLLYLFTGGYPVNFQPMPDDFAFIGQGALFGIPTPVWLFAVVVVALWWTSRRTTVGRAIYAIGGNPEAARLSGLRVERTKIMVYTLLGLLAGLAGVILTSRLASATTVNGTGFELIAISGVVIGGTSLVGGRGSVVGSLIGVFTVGVIQNALNLFGASTQVQYVVTGLVLLLAISLDGIARRRRRT</sequence>
<evidence type="ECO:0000256" key="5">
    <source>
        <dbReference type="ARBA" id="ARBA00023136"/>
    </source>
</evidence>
<dbReference type="RefSeq" id="WP_349878125.1">
    <property type="nucleotide sequence ID" value="NZ_CP157974.1"/>
</dbReference>
<keyword evidence="3 6" id="KW-0812">Transmembrane</keyword>
<accession>A0AAU7QZL8</accession>
<dbReference type="PANTHER" id="PTHR32196">
    <property type="entry name" value="ABC TRANSPORTER PERMEASE PROTEIN YPHD-RELATED-RELATED"/>
    <property type="match status" value="1"/>
</dbReference>
<organism evidence="7">
    <name type="scientific">Micromonospora sp. HUAS YX12</name>
    <dbReference type="NCBI Taxonomy" id="3156396"/>
    <lineage>
        <taxon>Bacteria</taxon>
        <taxon>Bacillati</taxon>
        <taxon>Actinomycetota</taxon>
        <taxon>Actinomycetes</taxon>
        <taxon>Micromonosporales</taxon>
        <taxon>Micromonosporaceae</taxon>
        <taxon>Micromonospora</taxon>
    </lineage>
</organism>
<dbReference type="GO" id="GO:0022857">
    <property type="term" value="F:transmembrane transporter activity"/>
    <property type="evidence" value="ECO:0007669"/>
    <property type="project" value="InterPro"/>
</dbReference>
<feature type="transmembrane region" description="Helical" evidence="6">
    <location>
        <begin position="239"/>
        <end position="257"/>
    </location>
</feature>
<evidence type="ECO:0000313" key="7">
    <source>
        <dbReference type="EMBL" id="XBT81703.1"/>
    </source>
</evidence>
<reference evidence="7" key="1">
    <citation type="submission" date="2024-06" db="EMBL/GenBank/DDBJ databases">
        <title>Micromonospora sp. strain HUAS YX12 genome sequences.</title>
        <authorList>
            <person name="Mo P."/>
        </authorList>
    </citation>
    <scope>NUCLEOTIDE SEQUENCE</scope>
    <source>
        <strain evidence="7">HUAS YX12</strain>
    </source>
</reference>
<dbReference type="AlphaFoldDB" id="A0AAU7QZL8"/>
<gene>
    <name evidence="7" type="ORF">ABIH81_29425</name>
</gene>
<evidence type="ECO:0000256" key="3">
    <source>
        <dbReference type="ARBA" id="ARBA00022692"/>
    </source>
</evidence>
<feature type="transmembrane region" description="Helical" evidence="6">
    <location>
        <begin position="58"/>
        <end position="78"/>
    </location>
</feature>
<dbReference type="GO" id="GO:0005886">
    <property type="term" value="C:plasma membrane"/>
    <property type="evidence" value="ECO:0007669"/>
    <property type="project" value="UniProtKB-SubCell"/>
</dbReference>
<keyword evidence="5 6" id="KW-0472">Membrane</keyword>
<feature type="transmembrane region" description="Helical" evidence="6">
    <location>
        <begin position="319"/>
        <end position="338"/>
    </location>
</feature>
<feature type="transmembrane region" description="Helical" evidence="6">
    <location>
        <begin position="147"/>
        <end position="165"/>
    </location>
</feature>
<dbReference type="EMBL" id="CP157974">
    <property type="protein sequence ID" value="XBT81703.1"/>
    <property type="molecule type" value="Genomic_DNA"/>
</dbReference>
<evidence type="ECO:0000256" key="2">
    <source>
        <dbReference type="ARBA" id="ARBA00022475"/>
    </source>
</evidence>